<dbReference type="InterPro" id="IPR048395">
    <property type="entry name" value="Glyco_hydro_31_C"/>
</dbReference>
<dbReference type="SUPFAM" id="SSF74650">
    <property type="entry name" value="Galactose mutarotase-like"/>
    <property type="match status" value="1"/>
</dbReference>
<dbReference type="GO" id="GO:0004553">
    <property type="term" value="F:hydrolase activity, hydrolyzing O-glycosyl compounds"/>
    <property type="evidence" value="ECO:0007669"/>
    <property type="project" value="InterPro"/>
</dbReference>
<reference evidence="5 6" key="1">
    <citation type="submission" date="2018-10" db="EMBL/GenBank/DDBJ databases">
        <title>Histidinibacterium lentulum gen. nov., sp. nov., a marine bacterium from the culture broth of Picochlorum sp. 122.</title>
        <authorList>
            <person name="Wang G."/>
        </authorList>
    </citation>
    <scope>NUCLEOTIDE SEQUENCE [LARGE SCALE GENOMIC DNA]</scope>
    <source>
        <strain evidence="5 6">B17</strain>
    </source>
</reference>
<evidence type="ECO:0000313" key="5">
    <source>
        <dbReference type="EMBL" id="ROU02582.1"/>
    </source>
</evidence>
<dbReference type="PANTHER" id="PTHR43863:SF2">
    <property type="entry name" value="MALTASE-GLUCOAMYLASE"/>
    <property type="match status" value="1"/>
</dbReference>
<dbReference type="SUPFAM" id="SSF51445">
    <property type="entry name" value="(Trans)glycosidases"/>
    <property type="match status" value="1"/>
</dbReference>
<dbReference type="OrthoDB" id="176168at2"/>
<feature type="domain" description="Glycoside hydrolase family 31 TIM barrel" evidence="3">
    <location>
        <begin position="231"/>
        <end position="524"/>
    </location>
</feature>
<sequence length="690" mass="77100">MMFTAEAGALTVRCAGETLRIEAHGPDALRIRARPGGAVAEPHVSALLNPADTAPEVHAGEDRGHIVNGRIRADVRLTRRLGADVTREPVIRFTDTVTGEELLSETRSHFAGPAPRSFKALASGSFQLEATFRAYEDEHLMGLGQPQHGQEDLKGVSTTLAQQNTHVVVPFVISSRGYGFLWNNPAVGRCDFAHNVTRWRAEATPGLDYWICAGDSPQAILRRYLQATGMPPRLPEWATGFWQCKLRYRTQEEVLEVAREYRRRGLPLSCIVIDFFNWTKQGEWRFDPDQWPDPEGLVAELKAMGIRTMVSIWPTVSANSRHYGEMRDKGFLLRSERGLPALIQFPDKDPYGVHFMTYYDAFNPEARDFHWARAKEGYLDRGLENFWIDACEPELRPLHPENVRTYLGNGAEMLSAYPVLHARRYAEGLRAAGKTGSVLLCRSTWAGGQRDPVILWSGDVWSNWQDYRAQVAAGLHAAMSGMGWWTTDIGGFYEGHRDDPSFRELLVRWFEFGVFSPICRLHGVRIPDGVPFSAPDGEVDYGRPVFEVFTDTGGDNEVWSYGADLLAVFTRLLHLRERLRPYVQACMETFAEEGIPPMRPLPFAFPSDAGARAQQGAYMLGPDLLVAPVLEEGAESRQVRLPAGEAWVHVWSGDLHDGGAAVTVLCPYGAPPVFCRQGAWDARRAVFSTG</sequence>
<dbReference type="Gene3D" id="2.60.40.1180">
    <property type="entry name" value="Golgi alpha-mannosidase II"/>
    <property type="match status" value="1"/>
</dbReference>
<dbReference type="SUPFAM" id="SSF51011">
    <property type="entry name" value="Glycosyl hydrolase domain"/>
    <property type="match status" value="1"/>
</dbReference>
<dbReference type="EMBL" id="RDRB01000004">
    <property type="protein sequence ID" value="ROU02582.1"/>
    <property type="molecule type" value="Genomic_DNA"/>
</dbReference>
<dbReference type="InterPro" id="IPR013780">
    <property type="entry name" value="Glyco_hydro_b"/>
</dbReference>
<keyword evidence="2" id="KW-0326">Glycosidase</keyword>
<proteinExistence type="inferred from homology"/>
<evidence type="ECO:0000256" key="2">
    <source>
        <dbReference type="RuleBase" id="RU361185"/>
    </source>
</evidence>
<dbReference type="CDD" id="cd14752">
    <property type="entry name" value="GH31_N"/>
    <property type="match status" value="1"/>
</dbReference>
<dbReference type="Proteomes" id="UP000268016">
    <property type="component" value="Unassembled WGS sequence"/>
</dbReference>
<evidence type="ECO:0000259" key="3">
    <source>
        <dbReference type="Pfam" id="PF01055"/>
    </source>
</evidence>
<evidence type="ECO:0000259" key="4">
    <source>
        <dbReference type="Pfam" id="PF21365"/>
    </source>
</evidence>
<keyword evidence="6" id="KW-1185">Reference proteome</keyword>
<dbReference type="InterPro" id="IPR011013">
    <property type="entry name" value="Gal_mutarotase_sf_dom"/>
</dbReference>
<dbReference type="Pfam" id="PF21365">
    <property type="entry name" value="Glyco_hydro_31_3rd"/>
    <property type="match status" value="1"/>
</dbReference>
<dbReference type="GO" id="GO:0030246">
    <property type="term" value="F:carbohydrate binding"/>
    <property type="evidence" value="ECO:0007669"/>
    <property type="project" value="InterPro"/>
</dbReference>
<dbReference type="Pfam" id="PF01055">
    <property type="entry name" value="Glyco_hydro_31_2nd"/>
    <property type="match status" value="1"/>
</dbReference>
<feature type="domain" description="Glycosyl hydrolase family 31 C-terminal" evidence="4">
    <location>
        <begin position="594"/>
        <end position="679"/>
    </location>
</feature>
<dbReference type="Gene3D" id="3.20.20.80">
    <property type="entry name" value="Glycosidases"/>
    <property type="match status" value="1"/>
</dbReference>
<dbReference type="Gene3D" id="2.60.40.1760">
    <property type="entry name" value="glycosyl hydrolase (family 31)"/>
    <property type="match status" value="1"/>
</dbReference>
<evidence type="ECO:0000313" key="6">
    <source>
        <dbReference type="Proteomes" id="UP000268016"/>
    </source>
</evidence>
<name>A0A3N2R507_9RHOB</name>
<dbReference type="InterPro" id="IPR017853">
    <property type="entry name" value="GH"/>
</dbReference>
<dbReference type="CDD" id="cd06591">
    <property type="entry name" value="GH31_xylosidase_XylS"/>
    <property type="match status" value="1"/>
</dbReference>
<dbReference type="AlphaFoldDB" id="A0A3N2R507"/>
<dbReference type="PANTHER" id="PTHR43863">
    <property type="entry name" value="HYDROLASE, PUTATIVE (AFU_ORTHOLOGUE AFUA_1G03140)-RELATED"/>
    <property type="match status" value="1"/>
</dbReference>
<dbReference type="GO" id="GO:0005975">
    <property type="term" value="P:carbohydrate metabolic process"/>
    <property type="evidence" value="ECO:0007669"/>
    <property type="project" value="InterPro"/>
</dbReference>
<protein>
    <submittedName>
        <fullName evidence="5">Glycoside hydrolase family 31 protein</fullName>
    </submittedName>
</protein>
<comment type="similarity">
    <text evidence="1 2">Belongs to the glycosyl hydrolase 31 family.</text>
</comment>
<organism evidence="5 6">
    <name type="scientific">Histidinibacterium lentulum</name>
    <dbReference type="NCBI Taxonomy" id="2480588"/>
    <lineage>
        <taxon>Bacteria</taxon>
        <taxon>Pseudomonadati</taxon>
        <taxon>Pseudomonadota</taxon>
        <taxon>Alphaproteobacteria</taxon>
        <taxon>Rhodobacterales</taxon>
        <taxon>Paracoccaceae</taxon>
        <taxon>Histidinibacterium</taxon>
    </lineage>
</organism>
<comment type="caution">
    <text evidence="5">The sequence shown here is derived from an EMBL/GenBank/DDBJ whole genome shotgun (WGS) entry which is preliminary data.</text>
</comment>
<keyword evidence="2 5" id="KW-0378">Hydrolase</keyword>
<accession>A0A3N2R507</accession>
<gene>
    <name evidence="5" type="ORF">EAT49_09645</name>
</gene>
<dbReference type="InterPro" id="IPR000322">
    <property type="entry name" value="Glyco_hydro_31_TIM"/>
</dbReference>
<evidence type="ECO:0000256" key="1">
    <source>
        <dbReference type="ARBA" id="ARBA00007806"/>
    </source>
</evidence>
<dbReference type="InterPro" id="IPR051816">
    <property type="entry name" value="Glycosyl_Hydrolase_31"/>
</dbReference>